<proteinExistence type="predicted"/>
<dbReference type="Gene3D" id="1.10.10.10">
    <property type="entry name" value="Winged helix-like DNA-binding domain superfamily/Winged helix DNA-binding domain"/>
    <property type="match status" value="1"/>
</dbReference>
<reference evidence="5 6" key="1">
    <citation type="submission" date="2020-08" db="EMBL/GenBank/DDBJ databases">
        <title>A Genomic Blueprint of the Chicken Gut Microbiome.</title>
        <authorList>
            <person name="Gilroy R."/>
            <person name="Ravi A."/>
            <person name="Getino M."/>
            <person name="Pursley I."/>
            <person name="Horton D.L."/>
            <person name="Alikhan N.-F."/>
            <person name="Baker D."/>
            <person name="Gharbi K."/>
            <person name="Hall N."/>
            <person name="Watson M."/>
            <person name="Adriaenssens E.M."/>
            <person name="Foster-Nyarko E."/>
            <person name="Jarju S."/>
            <person name="Secka A."/>
            <person name="Antonio M."/>
            <person name="Oren A."/>
            <person name="Chaudhuri R."/>
            <person name="La Ragione R.M."/>
            <person name="Hildebrand F."/>
            <person name="Pallen M.J."/>
        </authorList>
    </citation>
    <scope>NUCLEOTIDE SEQUENCE [LARGE SCALE GENOMIC DNA]</scope>
    <source>
        <strain evidence="5 6">Sa1YVA6</strain>
    </source>
</reference>
<dbReference type="InterPro" id="IPR000524">
    <property type="entry name" value="Tscrpt_reg_HTH_GntR"/>
</dbReference>
<dbReference type="RefSeq" id="WP_191699774.1">
    <property type="nucleotide sequence ID" value="NZ_JACSPW010000007.1"/>
</dbReference>
<dbReference type="Pfam" id="PF00392">
    <property type="entry name" value="GntR"/>
    <property type="match status" value="1"/>
</dbReference>
<accession>A0ABR8XMN5</accession>
<dbReference type="Proteomes" id="UP000600565">
    <property type="component" value="Unassembled WGS sequence"/>
</dbReference>
<keyword evidence="2" id="KW-0238">DNA-binding</keyword>
<feature type="domain" description="HTH gntR-type" evidence="4">
    <location>
        <begin position="9"/>
        <end position="77"/>
    </location>
</feature>
<dbReference type="InterPro" id="IPR036390">
    <property type="entry name" value="WH_DNA-bd_sf"/>
</dbReference>
<evidence type="ECO:0000313" key="6">
    <source>
        <dbReference type="Proteomes" id="UP000600565"/>
    </source>
</evidence>
<evidence type="ECO:0000256" key="3">
    <source>
        <dbReference type="ARBA" id="ARBA00023163"/>
    </source>
</evidence>
<dbReference type="SUPFAM" id="SSF46785">
    <property type="entry name" value="Winged helix' DNA-binding domain"/>
    <property type="match status" value="1"/>
</dbReference>
<dbReference type="EMBL" id="JACSPW010000007">
    <property type="protein sequence ID" value="MBD8033201.1"/>
    <property type="molecule type" value="Genomic_DNA"/>
</dbReference>
<dbReference type="CDD" id="cd07377">
    <property type="entry name" value="WHTH_GntR"/>
    <property type="match status" value="1"/>
</dbReference>
<keyword evidence="1" id="KW-0805">Transcription regulation</keyword>
<dbReference type="SMART" id="SM00345">
    <property type="entry name" value="HTH_GNTR"/>
    <property type="match status" value="1"/>
</dbReference>
<protein>
    <submittedName>
        <fullName evidence="5">GntR family transcriptional regulator</fullName>
    </submittedName>
</protein>
<keyword evidence="6" id="KW-1185">Reference proteome</keyword>
<evidence type="ECO:0000256" key="1">
    <source>
        <dbReference type="ARBA" id="ARBA00023015"/>
    </source>
</evidence>
<dbReference type="PANTHER" id="PTHR38445">
    <property type="entry name" value="HTH-TYPE TRANSCRIPTIONAL REPRESSOR YTRA"/>
    <property type="match status" value="1"/>
</dbReference>
<evidence type="ECO:0000256" key="2">
    <source>
        <dbReference type="ARBA" id="ARBA00023125"/>
    </source>
</evidence>
<name>A0ABR8XMN5_9BACL</name>
<evidence type="ECO:0000259" key="4">
    <source>
        <dbReference type="PROSITE" id="PS50949"/>
    </source>
</evidence>
<keyword evidence="3" id="KW-0804">Transcription</keyword>
<dbReference type="InterPro" id="IPR036388">
    <property type="entry name" value="WH-like_DNA-bd_sf"/>
</dbReference>
<comment type="caution">
    <text evidence="5">The sequence shown here is derived from an EMBL/GenBank/DDBJ whole genome shotgun (WGS) entry which is preliminary data.</text>
</comment>
<dbReference type="PANTHER" id="PTHR38445:SF6">
    <property type="entry name" value="GNTR-FAMILY TRANSCRIPTIONAL REGULATOR"/>
    <property type="match status" value="1"/>
</dbReference>
<gene>
    <name evidence="5" type="ORF">H9632_08985</name>
</gene>
<evidence type="ECO:0000313" key="5">
    <source>
        <dbReference type="EMBL" id="MBD8033201.1"/>
    </source>
</evidence>
<sequence length="125" mass="14507">MDVKFNNRDPVYVQVIRHFKEQIAKGFFAPGHVIPSRRELANQLKINPNTVQRAYKEMEEQKLIYTEGNMPSCITKDEAVLKSVREELITEAVQVFISSIKSINAPLPEIMELVQKKYEEAEQRD</sequence>
<organism evidence="5 6">
    <name type="scientific">Solibacillus merdavium</name>
    <dbReference type="NCBI Taxonomy" id="2762218"/>
    <lineage>
        <taxon>Bacteria</taxon>
        <taxon>Bacillati</taxon>
        <taxon>Bacillota</taxon>
        <taxon>Bacilli</taxon>
        <taxon>Bacillales</taxon>
        <taxon>Caryophanaceae</taxon>
        <taxon>Solibacillus</taxon>
    </lineage>
</organism>
<dbReference type="PROSITE" id="PS50949">
    <property type="entry name" value="HTH_GNTR"/>
    <property type="match status" value="1"/>
</dbReference>